<reference evidence="1" key="1">
    <citation type="journal article" date="2020" name="bioRxiv">
        <title>Chromosome-level reference genome of the European wasp spider Argiope bruennichi: a resource for studies on range expansion and evolutionary adaptation.</title>
        <authorList>
            <person name="Sheffer M.M."/>
            <person name="Hoppe A."/>
            <person name="Krehenwinkel H."/>
            <person name="Uhl G."/>
            <person name="Kuss A.W."/>
            <person name="Jensen L."/>
            <person name="Jensen C."/>
            <person name="Gillespie R.G."/>
            <person name="Hoff K.J."/>
            <person name="Prost S."/>
        </authorList>
    </citation>
    <scope>NUCLEOTIDE SEQUENCE</scope>
</reference>
<dbReference type="AlphaFoldDB" id="A0A8T0FIA2"/>
<organism evidence="1 2">
    <name type="scientific">Argiope bruennichi</name>
    <name type="common">Wasp spider</name>
    <name type="synonym">Aranea bruennichi</name>
    <dbReference type="NCBI Taxonomy" id="94029"/>
    <lineage>
        <taxon>Eukaryota</taxon>
        <taxon>Metazoa</taxon>
        <taxon>Ecdysozoa</taxon>
        <taxon>Arthropoda</taxon>
        <taxon>Chelicerata</taxon>
        <taxon>Arachnida</taxon>
        <taxon>Araneae</taxon>
        <taxon>Araneomorphae</taxon>
        <taxon>Entelegynae</taxon>
        <taxon>Araneoidea</taxon>
        <taxon>Araneidae</taxon>
        <taxon>Argiope</taxon>
    </lineage>
</organism>
<accession>A0A8T0FIA2</accession>
<gene>
    <name evidence="1" type="ORF">HNY73_005235</name>
</gene>
<dbReference type="EMBL" id="JABXBU010000011">
    <property type="protein sequence ID" value="KAF8790172.1"/>
    <property type="molecule type" value="Genomic_DNA"/>
</dbReference>
<evidence type="ECO:0000313" key="1">
    <source>
        <dbReference type="EMBL" id="KAF8790172.1"/>
    </source>
</evidence>
<proteinExistence type="predicted"/>
<name>A0A8T0FIA2_ARGBR</name>
<sequence>MQAKRRKLNSQHKISDFMNINHISSYNLSNETAGIHFGVSSSTVWSPFYARKLVVNVILKFMKEKSVSVPLERRRQRPPSLTHELIAESWSSWFTGCYNDFYPNAHLWDEPLLQSKPANNLLPPGDGAMVEVSRDPPRFDKEKEQMLIHDTRKVPEIPVGIRKSYIIDVSDRNATGKRFVVQRGLLTGVLFLFKKCHQQSRNVSDCKSRAPFFPQEYAIFDYKKFLLLLEVHYAGDADRNNTLRN</sequence>
<evidence type="ECO:0000313" key="2">
    <source>
        <dbReference type="Proteomes" id="UP000807504"/>
    </source>
</evidence>
<keyword evidence="2" id="KW-1185">Reference proteome</keyword>
<dbReference type="Proteomes" id="UP000807504">
    <property type="component" value="Unassembled WGS sequence"/>
</dbReference>
<reference evidence="1" key="2">
    <citation type="submission" date="2020-06" db="EMBL/GenBank/DDBJ databases">
        <authorList>
            <person name="Sheffer M."/>
        </authorList>
    </citation>
    <scope>NUCLEOTIDE SEQUENCE</scope>
</reference>
<protein>
    <submittedName>
        <fullName evidence="1">Uncharacterized protein</fullName>
    </submittedName>
</protein>
<comment type="caution">
    <text evidence="1">The sequence shown here is derived from an EMBL/GenBank/DDBJ whole genome shotgun (WGS) entry which is preliminary data.</text>
</comment>